<gene>
    <name evidence="1" type="ORF">RESH_03801</name>
</gene>
<name>M5S1U4_9BACT</name>
<comment type="caution">
    <text evidence="1">The sequence shown here is derived from an EMBL/GenBank/DDBJ whole genome shotgun (WGS) entry which is preliminary data.</text>
</comment>
<dbReference type="OrthoDB" id="274195at2"/>
<organism evidence="1 2">
    <name type="scientific">Rhodopirellula europaea SH398</name>
    <dbReference type="NCBI Taxonomy" id="1263868"/>
    <lineage>
        <taxon>Bacteria</taxon>
        <taxon>Pseudomonadati</taxon>
        <taxon>Planctomycetota</taxon>
        <taxon>Planctomycetia</taxon>
        <taxon>Pirellulales</taxon>
        <taxon>Pirellulaceae</taxon>
        <taxon>Rhodopirellula</taxon>
    </lineage>
</organism>
<reference evidence="1 2" key="1">
    <citation type="journal article" date="2013" name="Mar. Genomics">
        <title>Expression of sulfatases in Rhodopirellula baltica and the diversity of sulfatases in the genus Rhodopirellula.</title>
        <authorList>
            <person name="Wegner C.E."/>
            <person name="Richter-Heitmann T."/>
            <person name="Klindworth A."/>
            <person name="Klockow C."/>
            <person name="Richter M."/>
            <person name="Achstetter T."/>
            <person name="Glockner F.O."/>
            <person name="Harder J."/>
        </authorList>
    </citation>
    <scope>NUCLEOTIDE SEQUENCE [LARGE SCALE GENOMIC DNA]</scope>
    <source>
        <strain evidence="1 2">SH398</strain>
    </source>
</reference>
<sequence>MANQQNTSKASSPSKILLDELFQSEDDQFLDLFVQFESYEFLKHFSIKWMEDARPWARKQLIEYLHGSLNHPGHEVVFKRTLKLAIERDDDELIAHFMVALDGLVRRNRTTSYVYNYRTRQSYRREYLFAKPNRTVREQTGRFQEFTYRKQTYRTPLPDLLNRPHNRLFSQKTRAHLRRRVWRYFRFMAYQDATRYTDAMVSAFALYDNSYFSSGEAILDNWSLMHAGFFHAPEIAFTPSHTNIVAGQSLSNLKPSPYLPAVWDGDEVAAKLWLLLAEANSQFIRLWTIDMLRQRHADWLSKISIEELVQLLSCSDATVGEFAVELFRNHESLAHVEMATWLRLLQEADFSVLPTICDAMQTHTDPKRLSDDQLIEMTMARPAAVASMGLKWLRARQEMRRIEPDKLAKLSESKCVWESEKIADWALDQLATSESYSAERFVQFFDSPTQPIRRSACKWLESAKTEVEAAKGSEALQLDPVLWAKLSETPYDEVRFSLVKVLADVLDHAPQRSHEGAIGDGMNLDRWMRIYCAVILCVDRGSRTKPKAIRQLAKIAEQDPQRCESVMPVLAIAARSIRNPERFAALSAIATLVQQKTELLEVVSRCMPEWNWCESDGQLASGEGA</sequence>
<accession>M5S1U4</accession>
<dbReference type="EMBL" id="ANOF01000123">
    <property type="protein sequence ID" value="EMI25588.1"/>
    <property type="molecule type" value="Genomic_DNA"/>
</dbReference>
<dbReference type="PATRIC" id="fig|1263868.3.peg.4097"/>
<dbReference type="InterPro" id="IPR016024">
    <property type="entry name" value="ARM-type_fold"/>
</dbReference>
<dbReference type="AlphaFoldDB" id="M5S1U4"/>
<dbReference type="SUPFAM" id="SSF48371">
    <property type="entry name" value="ARM repeat"/>
    <property type="match status" value="1"/>
</dbReference>
<dbReference type="STRING" id="1263868.RESH_03801"/>
<protein>
    <submittedName>
        <fullName evidence="1">Uncharacterized protein</fullName>
    </submittedName>
</protein>
<dbReference type="Proteomes" id="UP000011996">
    <property type="component" value="Unassembled WGS sequence"/>
</dbReference>
<proteinExistence type="predicted"/>
<evidence type="ECO:0000313" key="2">
    <source>
        <dbReference type="Proteomes" id="UP000011996"/>
    </source>
</evidence>
<dbReference type="RefSeq" id="WP_008668637.1">
    <property type="nucleotide sequence ID" value="NZ_ANOF01000123.1"/>
</dbReference>
<evidence type="ECO:0000313" key="1">
    <source>
        <dbReference type="EMBL" id="EMI25588.1"/>
    </source>
</evidence>